<keyword evidence="3 8" id="KW-0732">Signal</keyword>
<keyword evidence="10" id="KW-1185">Reference proteome</keyword>
<proteinExistence type="inferred from homology"/>
<keyword evidence="6" id="KW-0998">Cell outer membrane</keyword>
<evidence type="ECO:0000313" key="9">
    <source>
        <dbReference type="EMBL" id="BBL02761.1"/>
    </source>
</evidence>
<keyword evidence="4" id="KW-0472">Membrane</keyword>
<evidence type="ECO:0000256" key="8">
    <source>
        <dbReference type="SAM" id="SignalP"/>
    </source>
</evidence>
<evidence type="ECO:0000256" key="1">
    <source>
        <dbReference type="ARBA" id="ARBA00004442"/>
    </source>
</evidence>
<organism evidence="9 10">
    <name type="scientific">Alistipes communis</name>
    <dbReference type="NCBI Taxonomy" id="2585118"/>
    <lineage>
        <taxon>Bacteria</taxon>
        <taxon>Pseudomonadati</taxon>
        <taxon>Bacteroidota</taxon>
        <taxon>Bacteroidia</taxon>
        <taxon>Bacteroidales</taxon>
        <taxon>Rikenellaceae</taxon>
        <taxon>Alistipes</taxon>
    </lineage>
</organism>
<name>A0A4Y1WNR8_9BACT</name>
<evidence type="ECO:0000256" key="5">
    <source>
        <dbReference type="ARBA" id="ARBA00023139"/>
    </source>
</evidence>
<accession>A0A4Y1WNR8</accession>
<comment type="similarity">
    <text evidence="2">Belongs to the bacteroidetes fimbrillin superfamily. FimB/Mfa2 family.</text>
</comment>
<evidence type="ECO:0000256" key="3">
    <source>
        <dbReference type="ARBA" id="ARBA00022729"/>
    </source>
</evidence>
<dbReference type="PROSITE" id="PS51257">
    <property type="entry name" value="PROKAR_LIPOPROTEIN"/>
    <property type="match status" value="1"/>
</dbReference>
<evidence type="ECO:0000313" key="10">
    <source>
        <dbReference type="Proteomes" id="UP000318946"/>
    </source>
</evidence>
<evidence type="ECO:0000256" key="6">
    <source>
        <dbReference type="ARBA" id="ARBA00023237"/>
    </source>
</evidence>
<evidence type="ECO:0000256" key="7">
    <source>
        <dbReference type="ARBA" id="ARBA00023288"/>
    </source>
</evidence>
<dbReference type="Gene3D" id="2.60.40.2100">
    <property type="match status" value="1"/>
</dbReference>
<dbReference type="Pfam" id="PF08842">
    <property type="entry name" value="Mfa2"/>
    <property type="match status" value="1"/>
</dbReference>
<evidence type="ECO:0000256" key="2">
    <source>
        <dbReference type="ARBA" id="ARBA00007248"/>
    </source>
</evidence>
<dbReference type="GeneID" id="78340796"/>
<keyword evidence="7" id="KW-0449">Lipoprotein</keyword>
<dbReference type="InterPro" id="IPR014941">
    <property type="entry name" value="FimB/Mfa2/Mfa3"/>
</dbReference>
<feature type="signal peptide" evidence="8">
    <location>
        <begin position="1"/>
        <end position="22"/>
    </location>
</feature>
<evidence type="ECO:0008006" key="11">
    <source>
        <dbReference type="Google" id="ProtNLM"/>
    </source>
</evidence>
<gene>
    <name evidence="9" type="ORF">A5CBH24_00740</name>
</gene>
<dbReference type="KEGG" id="acou:A5CBH24_00740"/>
<dbReference type="RefSeq" id="WP_141411814.1">
    <property type="nucleotide sequence ID" value="NZ_AP019735.1"/>
</dbReference>
<dbReference type="AlphaFoldDB" id="A0A4Y1WNR8"/>
<reference evidence="10" key="1">
    <citation type="submission" date="2019-06" db="EMBL/GenBank/DDBJ databases">
        <title>Alistipes onderdonkii subsp. vulgaris subsp. nov., Alistipes dispar sp. nov. and Alistipes communis sp. nov., isolated from human faeces, and creation of Alistipes onderdonkii subsp. onderdonkii subsp. nov.</title>
        <authorList>
            <person name="Sakamoto M."/>
            <person name="Ikeyama N."/>
            <person name="Ogata Y."/>
            <person name="Suda W."/>
            <person name="Iino T."/>
            <person name="Hattori M."/>
            <person name="Ohkuma M."/>
        </authorList>
    </citation>
    <scope>NUCLEOTIDE SEQUENCE [LARGE SCALE GENOMIC DNA]</scope>
    <source>
        <strain evidence="10">5CBH24</strain>
    </source>
</reference>
<protein>
    <recommendedName>
        <fullName evidence="11">Major fimbrial subunit protein N-terminal domain-containing protein</fullName>
    </recommendedName>
</protein>
<sequence length="355" mass="37640">MKKMILAATATLAMLASCNKHTDEIADSATGSVVKITLTDKTPETRAFFDQTAAAESWEKKIGTLTLFVFDGSGDAVLQRNFTAAEISGQTATIPVPDAAPGQTYSFYAIANGSALSGIGTLDDLRSQTESEIADYNGTFDEVTTKAKRSAGFTMTGSATQVIAQAGQTTTVQIALERLVSKVAVQATTDSKFASAYPGRVRIASATVSRAASSVFYFDVGTSHSGGTQNREYSGETMPLSAAQTFSHTQAAKEQSGKYANLFYIYGNEDNMAAESVLLTLEGIYDHDGDFGTTDDQMPVSYEIELAGDSGKAINRNTYRRVTVNISGLTGADVAVTITPADWEGPFNQDVNIGM</sequence>
<dbReference type="Gene3D" id="2.60.40.3690">
    <property type="match status" value="1"/>
</dbReference>
<evidence type="ECO:0000256" key="4">
    <source>
        <dbReference type="ARBA" id="ARBA00023136"/>
    </source>
</evidence>
<dbReference type="Proteomes" id="UP000318946">
    <property type="component" value="Chromosome"/>
</dbReference>
<feature type="chain" id="PRO_5021277603" description="Major fimbrial subunit protein N-terminal domain-containing protein" evidence="8">
    <location>
        <begin position="23"/>
        <end position="355"/>
    </location>
</feature>
<dbReference type="GO" id="GO:0009279">
    <property type="term" value="C:cell outer membrane"/>
    <property type="evidence" value="ECO:0007669"/>
    <property type="project" value="UniProtKB-SubCell"/>
</dbReference>
<keyword evidence="5" id="KW-0564">Palmitate</keyword>
<dbReference type="EMBL" id="AP019735">
    <property type="protein sequence ID" value="BBL02761.1"/>
    <property type="molecule type" value="Genomic_DNA"/>
</dbReference>
<comment type="subcellular location">
    <subcellularLocation>
        <location evidence="1">Cell outer membrane</location>
    </subcellularLocation>
</comment>
<dbReference type="OrthoDB" id="1003812at2"/>